<evidence type="ECO:0000313" key="3">
    <source>
        <dbReference type="EMBL" id="TMW60264.1"/>
    </source>
</evidence>
<dbReference type="InterPro" id="IPR036397">
    <property type="entry name" value="RNaseH_sf"/>
</dbReference>
<organism evidence="3 4">
    <name type="scientific">Pythium oligandrum</name>
    <name type="common">Mycoparasitic fungus</name>
    <dbReference type="NCBI Taxonomy" id="41045"/>
    <lineage>
        <taxon>Eukaryota</taxon>
        <taxon>Sar</taxon>
        <taxon>Stramenopiles</taxon>
        <taxon>Oomycota</taxon>
        <taxon>Peronosporomycetes</taxon>
        <taxon>Pythiales</taxon>
        <taxon>Pythiaceae</taxon>
        <taxon>Pythium</taxon>
    </lineage>
</organism>
<dbReference type="InterPro" id="IPR036085">
    <property type="entry name" value="PAZ_dom_sf"/>
</dbReference>
<gene>
    <name evidence="3" type="ORF">Poli38472_000306</name>
</gene>
<reference evidence="3" key="1">
    <citation type="submission" date="2019-03" db="EMBL/GenBank/DDBJ databases">
        <title>Long read genome sequence of the mycoparasitic Pythium oligandrum ATCC 38472 isolated from sugarbeet rhizosphere.</title>
        <authorList>
            <person name="Gaulin E."/>
        </authorList>
    </citation>
    <scope>NUCLEOTIDE SEQUENCE</scope>
    <source>
        <strain evidence="3">ATCC 38472_TT</strain>
    </source>
</reference>
<dbReference type="InterPro" id="IPR003165">
    <property type="entry name" value="Piwi"/>
</dbReference>
<dbReference type="SMART" id="SM01163">
    <property type="entry name" value="DUF1785"/>
    <property type="match status" value="1"/>
</dbReference>
<evidence type="ECO:0000259" key="2">
    <source>
        <dbReference type="PROSITE" id="PS50822"/>
    </source>
</evidence>
<dbReference type="SUPFAM" id="SSF53098">
    <property type="entry name" value="Ribonuclease H-like"/>
    <property type="match status" value="1"/>
</dbReference>
<dbReference type="GO" id="GO:0003676">
    <property type="term" value="F:nucleic acid binding"/>
    <property type="evidence" value="ECO:0007669"/>
    <property type="project" value="InterPro"/>
</dbReference>
<dbReference type="Gene3D" id="3.30.420.10">
    <property type="entry name" value="Ribonuclease H-like superfamily/Ribonuclease H"/>
    <property type="match status" value="1"/>
</dbReference>
<dbReference type="InterPro" id="IPR012337">
    <property type="entry name" value="RNaseH-like_sf"/>
</dbReference>
<protein>
    <recommendedName>
        <fullName evidence="2">Piwi domain-containing protein</fullName>
    </recommendedName>
</protein>
<evidence type="ECO:0000256" key="1">
    <source>
        <dbReference type="SAM" id="MobiDB-lite"/>
    </source>
</evidence>
<dbReference type="OrthoDB" id="10252740at2759"/>
<feature type="region of interest" description="Disordered" evidence="1">
    <location>
        <begin position="78"/>
        <end position="99"/>
    </location>
</feature>
<name>A0A8K1CBE4_PYTOL</name>
<dbReference type="PANTHER" id="PTHR22891">
    <property type="entry name" value="EUKARYOTIC TRANSLATION INITIATION FACTOR 2C"/>
    <property type="match status" value="1"/>
</dbReference>
<dbReference type="Gene3D" id="3.40.50.2300">
    <property type="match status" value="1"/>
</dbReference>
<dbReference type="PROSITE" id="PS50822">
    <property type="entry name" value="PIWI"/>
    <property type="match status" value="1"/>
</dbReference>
<dbReference type="AlphaFoldDB" id="A0A8K1CBE4"/>
<dbReference type="EMBL" id="SPLM01000108">
    <property type="protein sequence ID" value="TMW60264.1"/>
    <property type="molecule type" value="Genomic_DNA"/>
</dbReference>
<accession>A0A8K1CBE4</accession>
<feature type="domain" description="Piwi" evidence="2">
    <location>
        <begin position="359"/>
        <end position="657"/>
    </location>
</feature>
<dbReference type="Pfam" id="PF02171">
    <property type="entry name" value="Piwi"/>
    <property type="match status" value="1"/>
</dbReference>
<dbReference type="Pfam" id="PF16486">
    <property type="entry name" value="ArgoN"/>
    <property type="match status" value="1"/>
</dbReference>
<evidence type="ECO:0000313" key="4">
    <source>
        <dbReference type="Proteomes" id="UP000794436"/>
    </source>
</evidence>
<feature type="region of interest" description="Disordered" evidence="1">
    <location>
        <begin position="1"/>
        <end position="42"/>
    </location>
</feature>
<keyword evidence="4" id="KW-1185">Reference proteome</keyword>
<sequence length="706" mass="79498">MTWDAQRPLPVADDHPALTKQHAKCPRPQTTVPSAREPSSSRRRIDVDVNFYRVFVDPLGPTEYFRYDISIIRRRWQDPNAPPSQAQGRPDGAQPRPVPKHAMRAIVGELQQQHSDVFGCARAVYDGVATMYAPRKLGDWTNRTFERVTALDDRRQAEYDVTVREVDVVDVSDLWAHVHQPHKATNAMKALQALDIVFNHMASMRMVATGRNYYSMANPRVIPGEKEICHGYHQTVRLGSPYLFLNIDPVVSTFYARQRLLNYVLTTMRLRDVNALQSLPIRQWRRSVIKLEVSTTHRSQERHTVFDVGEYGADQTMIFDRGGVAVETVAAYFARRYCITLRYPDLAVINRISHGPPQLILVVLSARGGVYNEIKRASDSHLGIPTQCVMGNKIERARGQYCENVALKINQKLNGVNLIIRRPLSFMTRSSTIVFGADIDEPRNRRAAGITAVVASMDPSAAQYVGRATVRTVLMDSFNRMPMLVRDLFLEFYRHTGTKPASVVYFRNGVNDGEIDSMYHSEMCAITKAWLMLSASDPLPAITFIRVTRHHHLRAFPISSHDGDRSGNLPAGTVIDDKVVDARAFSFFLFGHSGLLGTSRPAHYTVLANENRWRPQDIHQLCFDLCHMFGRSTRSVSVVAPIYYAKILAERARCLLDYRTDTGEHIDTASTDSDASGSDRSSAFGGLPGNPVVDVHDDVVNTLFFV</sequence>
<dbReference type="Proteomes" id="UP000794436">
    <property type="component" value="Unassembled WGS sequence"/>
</dbReference>
<dbReference type="InterPro" id="IPR014811">
    <property type="entry name" value="ArgoL1"/>
</dbReference>
<dbReference type="Pfam" id="PF08699">
    <property type="entry name" value="ArgoL1"/>
    <property type="match status" value="1"/>
</dbReference>
<proteinExistence type="predicted"/>
<comment type="caution">
    <text evidence="3">The sequence shown here is derived from an EMBL/GenBank/DDBJ whole genome shotgun (WGS) entry which is preliminary data.</text>
</comment>
<dbReference type="SUPFAM" id="SSF101690">
    <property type="entry name" value="PAZ domain"/>
    <property type="match status" value="1"/>
</dbReference>
<dbReference type="SMART" id="SM00950">
    <property type="entry name" value="Piwi"/>
    <property type="match status" value="1"/>
</dbReference>
<dbReference type="InterPro" id="IPR032474">
    <property type="entry name" value="Argonaute_N"/>
</dbReference>